<evidence type="ECO:0000313" key="1">
    <source>
        <dbReference type="EMBL" id="MFD1465266.1"/>
    </source>
</evidence>
<evidence type="ECO:0008006" key="3">
    <source>
        <dbReference type="Google" id="ProtNLM"/>
    </source>
</evidence>
<organism evidence="1 2">
    <name type="scientific">Lapidilactobacillus mulanensis</name>
    <dbReference type="NCBI Taxonomy" id="2485999"/>
    <lineage>
        <taxon>Bacteria</taxon>
        <taxon>Bacillati</taxon>
        <taxon>Bacillota</taxon>
        <taxon>Bacilli</taxon>
        <taxon>Lactobacillales</taxon>
        <taxon>Lactobacillaceae</taxon>
        <taxon>Lapidilactobacillus</taxon>
    </lineage>
</organism>
<reference evidence="2" key="1">
    <citation type="journal article" date="2019" name="Int. J. Syst. Evol. Microbiol.">
        <title>The Global Catalogue of Microorganisms (GCM) 10K type strain sequencing project: providing services to taxonomists for standard genome sequencing and annotation.</title>
        <authorList>
            <consortium name="The Broad Institute Genomics Platform"/>
            <consortium name="The Broad Institute Genome Sequencing Center for Infectious Disease"/>
            <person name="Wu L."/>
            <person name="Ma J."/>
        </authorList>
    </citation>
    <scope>NUCLEOTIDE SEQUENCE [LARGE SCALE GENOMIC DNA]</scope>
    <source>
        <strain evidence="2">CCM 8951</strain>
    </source>
</reference>
<gene>
    <name evidence="1" type="ORF">ACFQ4L_04070</name>
</gene>
<accession>A0ABW4DQA0</accession>
<evidence type="ECO:0000313" key="2">
    <source>
        <dbReference type="Proteomes" id="UP001597244"/>
    </source>
</evidence>
<name>A0ABW4DQA0_9LACO</name>
<protein>
    <recommendedName>
        <fullName evidence="3">GNAT family N-acetyltransferase</fullName>
    </recommendedName>
</protein>
<sequence length="103" mass="12014">MTSSRVSDNFGDHKATGYDAVAIKKFLQTHFSDEFVFVNVLLKRFSKPFYWQVTQASEGAVFYFQKGRHHYYLLDDIDATGMRKKGVATSFVQRLFSHERRHA</sequence>
<dbReference type="Proteomes" id="UP001597244">
    <property type="component" value="Unassembled WGS sequence"/>
</dbReference>
<dbReference type="RefSeq" id="WP_125578479.1">
    <property type="nucleotide sequence ID" value="NZ_JBHTOF010000028.1"/>
</dbReference>
<keyword evidence="2" id="KW-1185">Reference proteome</keyword>
<dbReference type="EMBL" id="JBHTOF010000028">
    <property type="protein sequence ID" value="MFD1465266.1"/>
    <property type="molecule type" value="Genomic_DNA"/>
</dbReference>
<comment type="caution">
    <text evidence="1">The sequence shown here is derived from an EMBL/GenBank/DDBJ whole genome shotgun (WGS) entry which is preliminary data.</text>
</comment>
<proteinExistence type="predicted"/>